<dbReference type="InterPro" id="IPR013087">
    <property type="entry name" value="Znf_C2H2_type"/>
</dbReference>
<sequence length="314" mass="34961">MDFFAVKEEGVMVDDIMENPTPYCWDGAFSNLVEGWQLRSPPAAFADGWTELTSEATEEVELSAMSSISKENLTEVVDFDVSNVGDYESTLLRSRRKDFAVGGRVEPAQTSFPMKAWEDPLTVFSSEDAGDVGRPIETSGMVKPEDVSSPVSTILSESFSSNLETSAQEEAAESSSHEKPRRTQRRKNHPSSRPTAKRLPSTRPKIVACDLCPSRFTARFNLNKHMRIVHENKRAFVCDTCGSAFQQKCHLKMHKLNVHEKTKANKCKICDRAFGWPAALTKHMAAVHNQGQRAPFSASQDASFEGLRHRTSAD</sequence>
<dbReference type="GO" id="GO:0010468">
    <property type="term" value="P:regulation of gene expression"/>
    <property type="evidence" value="ECO:0007669"/>
    <property type="project" value="TreeGrafter"/>
</dbReference>
<dbReference type="PANTHER" id="PTHR16515">
    <property type="entry name" value="PR DOMAIN ZINC FINGER PROTEIN"/>
    <property type="match status" value="1"/>
</dbReference>
<feature type="compositionally biased region" description="Polar residues" evidence="2">
    <location>
        <begin position="291"/>
        <end position="302"/>
    </location>
</feature>
<dbReference type="AlphaFoldDB" id="A0A7S3EBT5"/>
<proteinExistence type="predicted"/>
<dbReference type="GO" id="GO:0008270">
    <property type="term" value="F:zinc ion binding"/>
    <property type="evidence" value="ECO:0007669"/>
    <property type="project" value="UniProtKB-KW"/>
</dbReference>
<feature type="region of interest" description="Disordered" evidence="2">
    <location>
        <begin position="126"/>
        <end position="201"/>
    </location>
</feature>
<evidence type="ECO:0000256" key="1">
    <source>
        <dbReference type="PROSITE-ProRule" id="PRU00042"/>
    </source>
</evidence>
<dbReference type="Pfam" id="PF00096">
    <property type="entry name" value="zf-C2H2"/>
    <property type="match status" value="1"/>
</dbReference>
<organism evidence="4">
    <name type="scientific">Rhodosorus marinus</name>
    <dbReference type="NCBI Taxonomy" id="101924"/>
    <lineage>
        <taxon>Eukaryota</taxon>
        <taxon>Rhodophyta</taxon>
        <taxon>Stylonematophyceae</taxon>
        <taxon>Stylonematales</taxon>
        <taxon>Stylonemataceae</taxon>
        <taxon>Rhodosorus</taxon>
    </lineage>
</organism>
<keyword evidence="1" id="KW-0863">Zinc-finger</keyword>
<feature type="domain" description="C2H2-type" evidence="3">
    <location>
        <begin position="236"/>
        <end position="264"/>
    </location>
</feature>
<name>A0A7S3EBT5_9RHOD</name>
<reference evidence="4" key="1">
    <citation type="submission" date="2021-01" db="EMBL/GenBank/DDBJ databases">
        <authorList>
            <person name="Corre E."/>
            <person name="Pelletier E."/>
            <person name="Niang G."/>
            <person name="Scheremetjew M."/>
            <person name="Finn R."/>
            <person name="Kale V."/>
            <person name="Holt S."/>
            <person name="Cochrane G."/>
            <person name="Meng A."/>
            <person name="Brown T."/>
            <person name="Cohen L."/>
        </authorList>
    </citation>
    <scope>NUCLEOTIDE SEQUENCE</scope>
    <source>
        <strain evidence="4">CCMP 769</strain>
    </source>
</reference>
<dbReference type="InterPro" id="IPR050331">
    <property type="entry name" value="Zinc_finger"/>
</dbReference>
<evidence type="ECO:0000256" key="2">
    <source>
        <dbReference type="SAM" id="MobiDB-lite"/>
    </source>
</evidence>
<dbReference type="SMART" id="SM00355">
    <property type="entry name" value="ZnF_C2H2"/>
    <property type="match status" value="3"/>
</dbReference>
<gene>
    <name evidence="4" type="ORF">RMAR00112_LOCUS11724</name>
</gene>
<feature type="domain" description="C2H2-type" evidence="3">
    <location>
        <begin position="207"/>
        <end position="235"/>
    </location>
</feature>
<dbReference type="EMBL" id="HBHW01015316">
    <property type="protein sequence ID" value="CAE0043749.1"/>
    <property type="molecule type" value="Transcribed_RNA"/>
</dbReference>
<protein>
    <recommendedName>
        <fullName evidence="3">C2H2-type domain-containing protein</fullName>
    </recommendedName>
</protein>
<dbReference type="PROSITE" id="PS50157">
    <property type="entry name" value="ZINC_FINGER_C2H2_2"/>
    <property type="match status" value="3"/>
</dbReference>
<dbReference type="Gene3D" id="3.30.160.60">
    <property type="entry name" value="Classic Zinc Finger"/>
    <property type="match status" value="3"/>
</dbReference>
<keyword evidence="1" id="KW-0479">Metal-binding</keyword>
<feature type="domain" description="C2H2-type" evidence="3">
    <location>
        <begin position="265"/>
        <end position="293"/>
    </location>
</feature>
<feature type="region of interest" description="Disordered" evidence="2">
    <location>
        <begin position="291"/>
        <end position="314"/>
    </location>
</feature>
<keyword evidence="1" id="KW-0862">Zinc</keyword>
<dbReference type="InterPro" id="IPR036236">
    <property type="entry name" value="Znf_C2H2_sf"/>
</dbReference>
<evidence type="ECO:0000259" key="3">
    <source>
        <dbReference type="PROSITE" id="PS50157"/>
    </source>
</evidence>
<dbReference type="PANTHER" id="PTHR16515:SF35">
    <property type="entry name" value="FEZ FAMILY ZINC FINGER PROTEIN 2"/>
    <property type="match status" value="1"/>
</dbReference>
<dbReference type="GO" id="GO:0005634">
    <property type="term" value="C:nucleus"/>
    <property type="evidence" value="ECO:0007669"/>
    <property type="project" value="TreeGrafter"/>
</dbReference>
<evidence type="ECO:0000313" key="4">
    <source>
        <dbReference type="EMBL" id="CAE0043749.1"/>
    </source>
</evidence>
<accession>A0A7S3EBT5</accession>
<feature type="compositionally biased region" description="Basic residues" evidence="2">
    <location>
        <begin position="179"/>
        <end position="190"/>
    </location>
</feature>
<dbReference type="SUPFAM" id="SSF57667">
    <property type="entry name" value="beta-beta-alpha zinc fingers"/>
    <property type="match status" value="2"/>
</dbReference>
<feature type="compositionally biased region" description="Polar residues" evidence="2">
    <location>
        <begin position="149"/>
        <end position="163"/>
    </location>
</feature>
<dbReference type="PROSITE" id="PS00028">
    <property type="entry name" value="ZINC_FINGER_C2H2_1"/>
    <property type="match status" value="3"/>
</dbReference>